<organism evidence="1 2">
    <name type="scientific">Demequina litorisediminis</name>
    <dbReference type="NCBI Taxonomy" id="1849022"/>
    <lineage>
        <taxon>Bacteria</taxon>
        <taxon>Bacillati</taxon>
        <taxon>Actinomycetota</taxon>
        <taxon>Actinomycetes</taxon>
        <taxon>Micrococcales</taxon>
        <taxon>Demequinaceae</taxon>
        <taxon>Demequina</taxon>
    </lineage>
</organism>
<comment type="caution">
    <text evidence="1">The sequence shown here is derived from an EMBL/GenBank/DDBJ whole genome shotgun (WGS) entry which is preliminary data.</text>
</comment>
<sequence>MRIDALEPRELALVMADTVVPYFLARSQTVSPAVTVWVPAAFVAADAGVAAVTDGMVRVWPMTIMALPPRWLASTMRWTEVP</sequence>
<protein>
    <submittedName>
        <fullName evidence="1">Uncharacterized protein</fullName>
    </submittedName>
</protein>
<reference evidence="2" key="1">
    <citation type="journal article" date="2019" name="Int. J. Syst. Evol. Microbiol.">
        <title>The Global Catalogue of Microorganisms (GCM) 10K type strain sequencing project: providing services to taxonomists for standard genome sequencing and annotation.</title>
        <authorList>
            <consortium name="The Broad Institute Genomics Platform"/>
            <consortium name="The Broad Institute Genome Sequencing Center for Infectious Disease"/>
            <person name="Wu L."/>
            <person name="Ma J."/>
        </authorList>
    </citation>
    <scope>NUCLEOTIDE SEQUENCE [LARGE SCALE GENOMIC DNA]</scope>
    <source>
        <strain evidence="2">NBRC 112299</strain>
    </source>
</reference>
<gene>
    <name evidence="1" type="ORF">GCM10025876_01560</name>
</gene>
<accession>A0ABQ6IAC6</accession>
<name>A0ABQ6IAC6_9MICO</name>
<dbReference type="EMBL" id="BSUN01000001">
    <property type="protein sequence ID" value="GMA33952.1"/>
    <property type="molecule type" value="Genomic_DNA"/>
</dbReference>
<proteinExistence type="predicted"/>
<evidence type="ECO:0000313" key="1">
    <source>
        <dbReference type="EMBL" id="GMA33952.1"/>
    </source>
</evidence>
<dbReference type="RefSeq" id="WP_284327138.1">
    <property type="nucleotide sequence ID" value="NZ_BSUN01000001.1"/>
</dbReference>
<dbReference type="Proteomes" id="UP001157125">
    <property type="component" value="Unassembled WGS sequence"/>
</dbReference>
<keyword evidence="2" id="KW-1185">Reference proteome</keyword>
<evidence type="ECO:0000313" key="2">
    <source>
        <dbReference type="Proteomes" id="UP001157125"/>
    </source>
</evidence>